<evidence type="ECO:0000259" key="17">
    <source>
        <dbReference type="PROSITE" id="PS50011"/>
    </source>
</evidence>
<dbReference type="PROSITE" id="PS50088">
    <property type="entry name" value="ANK_REPEAT"/>
    <property type="match status" value="1"/>
</dbReference>
<dbReference type="GO" id="GO:0050832">
    <property type="term" value="P:defense response to fungus"/>
    <property type="evidence" value="ECO:0007669"/>
    <property type="project" value="UniProtKB-ARBA"/>
</dbReference>
<dbReference type="GO" id="GO:0004672">
    <property type="term" value="F:protein kinase activity"/>
    <property type="evidence" value="ECO:0007669"/>
    <property type="project" value="InterPro"/>
</dbReference>
<dbReference type="FunFam" id="1.10.510.10:FF:000870">
    <property type="entry name" value="OSJNBa0016N04.16-like protein"/>
    <property type="match status" value="1"/>
</dbReference>
<evidence type="ECO:0000256" key="7">
    <source>
        <dbReference type="ARBA" id="ARBA00022786"/>
    </source>
</evidence>
<dbReference type="GO" id="GO:2000031">
    <property type="term" value="P:regulation of salicylic acid mediated signaling pathway"/>
    <property type="evidence" value="ECO:0007669"/>
    <property type="project" value="InterPro"/>
</dbReference>
<keyword evidence="5" id="KW-0677">Repeat</keyword>
<dbReference type="InterPro" id="IPR011333">
    <property type="entry name" value="SKP1/BTB/POZ_sf"/>
</dbReference>
<keyword evidence="11" id="KW-0539">Nucleus</keyword>
<dbReference type="Pfam" id="PF12313">
    <property type="entry name" value="NPR1_like_C"/>
    <property type="match status" value="1"/>
</dbReference>
<dbReference type="PANTHER" id="PTHR46475">
    <property type="entry name" value="REGULATORY PROTEIN NPR3"/>
    <property type="match status" value="1"/>
</dbReference>
<evidence type="ECO:0000256" key="11">
    <source>
        <dbReference type="ARBA" id="ARBA00023242"/>
    </source>
</evidence>
<dbReference type="AlphaFoldDB" id="A0A077RQB7"/>
<dbReference type="InterPro" id="IPR036770">
    <property type="entry name" value="Ankyrin_rpt-contain_sf"/>
</dbReference>
<organism evidence="19">
    <name type="scientific">Triticum aestivum</name>
    <name type="common">Wheat</name>
    <dbReference type="NCBI Taxonomy" id="4565"/>
    <lineage>
        <taxon>Eukaryota</taxon>
        <taxon>Viridiplantae</taxon>
        <taxon>Streptophyta</taxon>
        <taxon>Embryophyta</taxon>
        <taxon>Tracheophyta</taxon>
        <taxon>Spermatophyta</taxon>
        <taxon>Magnoliopsida</taxon>
        <taxon>Liliopsida</taxon>
        <taxon>Poales</taxon>
        <taxon>Poaceae</taxon>
        <taxon>BOP clade</taxon>
        <taxon>Pooideae</taxon>
        <taxon>Triticodae</taxon>
        <taxon>Triticeae</taxon>
        <taxon>Triticinae</taxon>
        <taxon>Triticum</taxon>
    </lineage>
</organism>
<comment type="similarity">
    <text evidence="13">Belongs to the plant 'ANKYRIN-BTB/POZ' family. 'NPR1-like' subfamily.</text>
</comment>
<dbReference type="InterPro" id="IPR011009">
    <property type="entry name" value="Kinase-like_dom_sf"/>
</dbReference>
<evidence type="ECO:0000256" key="16">
    <source>
        <dbReference type="SAM" id="Phobius"/>
    </source>
</evidence>
<feature type="compositionally biased region" description="Basic residues" evidence="15">
    <location>
        <begin position="1"/>
        <end position="11"/>
    </location>
</feature>
<dbReference type="GO" id="GO:2000022">
    <property type="term" value="P:regulation of jasmonic acid mediated signaling pathway"/>
    <property type="evidence" value="ECO:0007669"/>
    <property type="project" value="InterPro"/>
</dbReference>
<proteinExistence type="inferred from homology"/>
<evidence type="ECO:0000256" key="1">
    <source>
        <dbReference type="ARBA" id="ARBA00004496"/>
    </source>
</evidence>
<dbReference type="Gene3D" id="3.30.200.20">
    <property type="entry name" value="Phosphorylase Kinase, domain 1"/>
    <property type="match status" value="1"/>
</dbReference>
<keyword evidence="3" id="KW-0963">Cytoplasm</keyword>
<evidence type="ECO:0000256" key="4">
    <source>
        <dbReference type="ARBA" id="ARBA00022723"/>
    </source>
</evidence>
<dbReference type="GO" id="GO:0042742">
    <property type="term" value="P:defense response to bacterium"/>
    <property type="evidence" value="ECO:0007669"/>
    <property type="project" value="UniProtKB-ARBA"/>
</dbReference>
<dbReference type="SMART" id="SM00248">
    <property type="entry name" value="ANK"/>
    <property type="match status" value="2"/>
</dbReference>
<keyword evidence="8" id="KW-0611">Plant defense</keyword>
<feature type="region of interest" description="Disordered" evidence="15">
    <location>
        <begin position="1"/>
        <end position="24"/>
    </location>
</feature>
<comment type="subcellular location">
    <subcellularLocation>
        <location evidence="1">Cytoplasm</location>
    </subcellularLocation>
    <subcellularLocation>
        <location evidence="12">Nucleus</location>
        <location evidence="12">Nuclear body</location>
    </subcellularLocation>
</comment>
<evidence type="ECO:0000256" key="14">
    <source>
        <dbReference type="PROSITE-ProRule" id="PRU00023"/>
    </source>
</evidence>
<evidence type="ECO:0000256" key="9">
    <source>
        <dbReference type="ARBA" id="ARBA00022833"/>
    </source>
</evidence>
<keyword evidence="16" id="KW-0472">Membrane</keyword>
<protein>
    <recommendedName>
        <fullName evidence="20">Protein kinase domain-containing protein</fullName>
    </recommendedName>
</protein>
<accession>A0A077RQB7</accession>
<evidence type="ECO:0000256" key="10">
    <source>
        <dbReference type="ARBA" id="ARBA00023043"/>
    </source>
</evidence>
<keyword evidence="6" id="KW-0863">Zinc-finger</keyword>
<sequence>MHGKSNKRRKHDNLESQLQDQSSEAQAVSLNHLEKITNNFSDERLLGKGGTGFVYKHTNNEILKQGVEQSGEIIAVKRLMPSMVGAQSLFENEVHHLMRLRHPNIVRLTGYCYETKKFILEYKGKNVFGERPEMLLCLEYLPKGSLDGYISDGSSQLDWHTCYKIIEGICNGLHYLHEQIDKSVLHLDLKPANVLLDNNLAPKLTDFGLSKLLDQYQTMFTPNRFGTLGYMAPEYIDEGTITPKTDIFSFGVIIMELITGHRDYPSVAGTSSDGFIELALKKWRNTLEKAQGYTKIEVDCQQIKRCIQIGLICVNPECSKRPTTAKIIKMLKGLEISDCRISNEATSSAHQTSNGVSEQGKPHPKNTLCIEISEEADRQDLALVSLAIAGDCLCGNLKLLYLKNGEHISPQASIVRIVVPGSPAGTELHVDPYMLSMRSPYLRAIFARHNNHYGASGGSAEGNRMDLQEFLGKEVKVEYDALLLVLLYLYSGRVGDLPESAYICADENGCAHLGCHPTVSFKVQVLFVAFTFQVPELTSLFQRDLFDVLHKVEVDNLPLILSVANLCKKSCRKLLERCLEMVVQSNLDMITLEKVLPPDVVKQITDLRLSFGLASSEDMGFPNKHVRRILRALDSNDVELVRILIKKGQTNLDDAFALHYAVEHCDSKITTELLDIALADVSLRNPRGYTVLHIAARRKDPKIIVSLLTKGARPSDFTLDGRKAVQISKRLTKHGDYFGSTEAGKPSPKDKLCIKILEQAERRDPQLGEASVSLALAGDCLLGKLLYLENRDTLLKVFSEDKEEFARTTALSSSSSSTSLSKEFDRCRPIAQSSMSVQISIPQSLPLLLLLSGSLSRRFGGGGAMVRSWSASASSSWPPSSDPERGSHGSCDCYHWIDEYLDLVLCHGYNIPEEEVEYIAMISKPYLDREMTTKGTKPNIRASFIEKDSRVESVVKKISNIPGNQMSQIAEDIKLQLDLVVGIGWKILLVCTMILAVNLYAVVMK</sequence>
<dbReference type="InterPro" id="IPR000719">
    <property type="entry name" value="Prot_kinase_dom"/>
</dbReference>
<feature type="domain" description="Protein kinase" evidence="17">
    <location>
        <begin position="40"/>
        <end position="334"/>
    </location>
</feature>
<keyword evidence="4" id="KW-0479">Metal-binding</keyword>
<dbReference type="InterPro" id="IPR002110">
    <property type="entry name" value="Ankyrin_rpt"/>
</dbReference>
<evidence type="ECO:0000259" key="18">
    <source>
        <dbReference type="PROSITE" id="PS50097"/>
    </source>
</evidence>
<dbReference type="PROSITE" id="PS00108">
    <property type="entry name" value="PROTEIN_KINASE_ST"/>
    <property type="match status" value="1"/>
</dbReference>
<evidence type="ECO:0000256" key="5">
    <source>
        <dbReference type="ARBA" id="ARBA00022737"/>
    </source>
</evidence>
<keyword evidence="16" id="KW-1133">Transmembrane helix</keyword>
<gene>
    <name evidence="19" type="ORF">TRAES_3BF104900080CFD_c1</name>
</gene>
<dbReference type="Pfam" id="PF11900">
    <property type="entry name" value="DUF3420"/>
    <property type="match status" value="1"/>
</dbReference>
<dbReference type="SUPFAM" id="SSF56112">
    <property type="entry name" value="Protein kinase-like (PK-like)"/>
    <property type="match status" value="1"/>
</dbReference>
<dbReference type="HOGENOM" id="CLU_298858_0_0_1"/>
<dbReference type="PROSITE" id="PS50011">
    <property type="entry name" value="PROTEIN_KINASE_DOM"/>
    <property type="match status" value="1"/>
</dbReference>
<dbReference type="InterPro" id="IPR008271">
    <property type="entry name" value="Ser/Thr_kinase_AS"/>
</dbReference>
<evidence type="ECO:0000256" key="6">
    <source>
        <dbReference type="ARBA" id="ARBA00022771"/>
    </source>
</evidence>
<keyword evidence="7" id="KW-0833">Ubl conjugation pathway</keyword>
<keyword evidence="16" id="KW-0812">Transmembrane</keyword>
<dbReference type="InterPro" id="IPR021094">
    <property type="entry name" value="NPR1/NIM1-like_C"/>
</dbReference>
<dbReference type="SUPFAM" id="SSF48403">
    <property type="entry name" value="Ankyrin repeat"/>
    <property type="match status" value="1"/>
</dbReference>
<comment type="pathway">
    <text evidence="2">Protein modification; protein ubiquitination.</text>
</comment>
<evidence type="ECO:0000313" key="19">
    <source>
        <dbReference type="EMBL" id="CDM81616.1"/>
    </source>
</evidence>
<dbReference type="GO" id="GO:0005524">
    <property type="term" value="F:ATP binding"/>
    <property type="evidence" value="ECO:0007669"/>
    <property type="project" value="InterPro"/>
</dbReference>
<dbReference type="Pfam" id="PF00069">
    <property type="entry name" value="Pkinase"/>
    <property type="match status" value="1"/>
</dbReference>
<dbReference type="GO" id="GO:0005737">
    <property type="term" value="C:cytoplasm"/>
    <property type="evidence" value="ECO:0007669"/>
    <property type="project" value="UniProtKB-SubCell"/>
</dbReference>
<name>A0A077RQB7_WHEAT</name>
<dbReference type="Gene3D" id="1.25.40.20">
    <property type="entry name" value="Ankyrin repeat-containing domain"/>
    <property type="match status" value="1"/>
</dbReference>
<feature type="domain" description="BTB" evidence="18">
    <location>
        <begin position="413"/>
        <end position="494"/>
    </location>
</feature>
<evidence type="ECO:0000256" key="8">
    <source>
        <dbReference type="ARBA" id="ARBA00022821"/>
    </source>
</evidence>
<evidence type="ECO:0000256" key="2">
    <source>
        <dbReference type="ARBA" id="ARBA00004906"/>
    </source>
</evidence>
<dbReference type="ExpressionAtlas" id="A0A077RQB7">
    <property type="expression patterns" value="baseline and differential"/>
</dbReference>
<dbReference type="GO" id="GO:0009862">
    <property type="term" value="P:systemic acquired resistance, salicylic acid mediated signaling pathway"/>
    <property type="evidence" value="ECO:0007669"/>
    <property type="project" value="InterPro"/>
</dbReference>
<keyword evidence="10 14" id="KW-0040">ANK repeat</keyword>
<dbReference type="InterPro" id="IPR044292">
    <property type="entry name" value="NPR"/>
</dbReference>
<dbReference type="InterPro" id="IPR000210">
    <property type="entry name" value="BTB/POZ_dom"/>
</dbReference>
<dbReference type="InterPro" id="IPR024228">
    <property type="entry name" value="NPR_central_dom"/>
</dbReference>
<dbReference type="Gene3D" id="1.10.510.10">
    <property type="entry name" value="Transferase(Phosphotransferase) domain 1"/>
    <property type="match status" value="1"/>
</dbReference>
<keyword evidence="9" id="KW-0862">Zinc</keyword>
<evidence type="ECO:0008006" key="20">
    <source>
        <dbReference type="Google" id="ProtNLM"/>
    </source>
</evidence>
<evidence type="ECO:0000256" key="3">
    <source>
        <dbReference type="ARBA" id="ARBA00022490"/>
    </source>
</evidence>
<dbReference type="Pfam" id="PF12796">
    <property type="entry name" value="Ank_2"/>
    <property type="match status" value="1"/>
</dbReference>
<dbReference type="PANTHER" id="PTHR46475:SF1">
    <property type="entry name" value="REGULATORY PROTEIN NPR2"/>
    <property type="match status" value="1"/>
</dbReference>
<dbReference type="PROSITE" id="PS50297">
    <property type="entry name" value="ANK_REP_REGION"/>
    <property type="match status" value="1"/>
</dbReference>
<feature type="repeat" description="ANK" evidence="14">
    <location>
        <begin position="687"/>
        <end position="712"/>
    </location>
</feature>
<feature type="transmembrane region" description="Helical" evidence="16">
    <location>
        <begin position="983"/>
        <end position="1003"/>
    </location>
</feature>
<evidence type="ECO:0000256" key="13">
    <source>
        <dbReference type="ARBA" id="ARBA00044947"/>
    </source>
</evidence>
<dbReference type="SMART" id="SM00220">
    <property type="entry name" value="S_TKc"/>
    <property type="match status" value="1"/>
</dbReference>
<dbReference type="FunFam" id="1.25.40.20:FF:000239">
    <property type="entry name" value="BTB/POZ domain and ankyrin repeat-containing protein NPR1"/>
    <property type="match status" value="1"/>
</dbReference>
<evidence type="ECO:0000256" key="12">
    <source>
        <dbReference type="ARBA" id="ARBA00034306"/>
    </source>
</evidence>
<dbReference type="EMBL" id="HG670306">
    <property type="protein sequence ID" value="CDM81616.1"/>
    <property type="molecule type" value="Genomic_DNA"/>
</dbReference>
<dbReference type="Gene3D" id="3.30.710.10">
    <property type="entry name" value="Potassium Channel Kv1.1, Chain A"/>
    <property type="match status" value="1"/>
</dbReference>
<dbReference type="PROSITE" id="PS50097">
    <property type="entry name" value="BTB"/>
    <property type="match status" value="1"/>
</dbReference>
<feature type="compositionally biased region" description="Polar residues" evidence="15">
    <location>
        <begin position="15"/>
        <end position="24"/>
    </location>
</feature>
<dbReference type="GO" id="GO:0016604">
    <property type="term" value="C:nuclear body"/>
    <property type="evidence" value="ECO:0007669"/>
    <property type="project" value="UniProtKB-SubCell"/>
</dbReference>
<evidence type="ECO:0000256" key="15">
    <source>
        <dbReference type="SAM" id="MobiDB-lite"/>
    </source>
</evidence>
<dbReference type="GO" id="GO:0008270">
    <property type="term" value="F:zinc ion binding"/>
    <property type="evidence" value="ECO:0007669"/>
    <property type="project" value="UniProtKB-KW"/>
</dbReference>
<reference evidence="19" key="1">
    <citation type="journal article" date="2014" name="Science">
        <title>Structural and functional partitioning of bread wheat chromosome 3B.</title>
        <authorList>
            <person name="Choulet F."/>
            <person name="Alberti A."/>
            <person name="Theil S."/>
            <person name="Glover N."/>
            <person name="Barbe V."/>
            <person name="Daron J."/>
            <person name="Pingault L."/>
            <person name="Sourdille P."/>
            <person name="Couloux A."/>
            <person name="Paux E."/>
            <person name="Leroy P."/>
            <person name="Mangenot S."/>
            <person name="Guilhot N."/>
            <person name="Le Gouis J."/>
            <person name="Balfourier F."/>
            <person name="Alaux M."/>
            <person name="Jamilloux V."/>
            <person name="Poulain J."/>
            <person name="Durand C."/>
            <person name="Bellec A."/>
            <person name="Gaspin C."/>
            <person name="Safar J."/>
            <person name="Dolezel J."/>
            <person name="Rogers J."/>
            <person name="Vandepoele K."/>
            <person name="Aury J.M."/>
            <person name="Mayer K."/>
            <person name="Berges H."/>
            <person name="Quesneville H."/>
            <person name="Wincker P."/>
            <person name="Feuillet C."/>
        </authorList>
    </citation>
    <scope>NUCLEOTIDE SEQUENCE</scope>
</reference>